<feature type="compositionally biased region" description="Basic and acidic residues" evidence="1">
    <location>
        <begin position="33"/>
        <end position="42"/>
    </location>
</feature>
<organism evidence="2 3">
    <name type="scientific">[Clostridium] leptum DSM 753</name>
    <dbReference type="NCBI Taxonomy" id="428125"/>
    <lineage>
        <taxon>Bacteria</taxon>
        <taxon>Bacillati</taxon>
        <taxon>Bacillota</taxon>
        <taxon>Clostridia</taxon>
        <taxon>Eubacteriales</taxon>
        <taxon>Oscillospiraceae</taxon>
        <taxon>Oscillospiraceae incertae sedis</taxon>
    </lineage>
</organism>
<reference evidence="2 3" key="1">
    <citation type="submission" date="2007-08" db="EMBL/GenBank/DDBJ databases">
        <title>Draft genome sequence of Clostridium leptum (DSM 753).</title>
        <authorList>
            <person name="Sudarsanam P."/>
            <person name="Ley R."/>
            <person name="Guruge J."/>
            <person name="Turnbaugh P.J."/>
            <person name="Mahowald M."/>
            <person name="Liep D."/>
            <person name="Gordon J."/>
        </authorList>
    </citation>
    <scope>NUCLEOTIDE SEQUENCE [LARGE SCALE GENOMIC DNA]</scope>
    <source>
        <strain evidence="2 3">DSM 753</strain>
    </source>
</reference>
<evidence type="ECO:0000256" key="1">
    <source>
        <dbReference type="SAM" id="MobiDB-lite"/>
    </source>
</evidence>
<reference evidence="2 3" key="2">
    <citation type="submission" date="2007-08" db="EMBL/GenBank/DDBJ databases">
        <authorList>
            <person name="Fulton L."/>
            <person name="Clifton S."/>
            <person name="Fulton B."/>
            <person name="Xu J."/>
            <person name="Minx P."/>
            <person name="Pepin K.H."/>
            <person name="Johnson M."/>
            <person name="Thiruvilangam P."/>
            <person name="Bhonagiri V."/>
            <person name="Nash W.E."/>
            <person name="Wang C."/>
            <person name="Mardis E.R."/>
            <person name="Wilson R.K."/>
        </authorList>
    </citation>
    <scope>NUCLEOTIDE SEQUENCE [LARGE SCALE GENOMIC DNA]</scope>
    <source>
        <strain evidence="2 3">DSM 753</strain>
    </source>
</reference>
<dbReference type="EMBL" id="ABCB02000006">
    <property type="protein sequence ID" value="EDO63124.1"/>
    <property type="molecule type" value="Genomic_DNA"/>
</dbReference>
<gene>
    <name evidence="2" type="ORF">CLOLEP_00111</name>
</gene>
<dbReference type="Proteomes" id="UP000003490">
    <property type="component" value="Unassembled WGS sequence"/>
</dbReference>
<name>A7VNI6_9FIRM</name>
<dbReference type="HOGENOM" id="CLU_3249566_0_0_9"/>
<proteinExistence type="predicted"/>
<protein>
    <submittedName>
        <fullName evidence="2">Uncharacterized protein</fullName>
    </submittedName>
</protein>
<accession>A7VNI6</accession>
<comment type="caution">
    <text evidence="2">The sequence shown here is derived from an EMBL/GenBank/DDBJ whole genome shotgun (WGS) entry which is preliminary data.</text>
</comment>
<dbReference type="AlphaFoldDB" id="A7VNI6"/>
<evidence type="ECO:0000313" key="3">
    <source>
        <dbReference type="Proteomes" id="UP000003490"/>
    </source>
</evidence>
<sequence length="42" mass="4437">MGKRQKPAPAGLAKAEAGLSLKGRKRRAGKSPHGPDKTKVKE</sequence>
<evidence type="ECO:0000313" key="2">
    <source>
        <dbReference type="EMBL" id="EDO63124.1"/>
    </source>
</evidence>
<feature type="region of interest" description="Disordered" evidence="1">
    <location>
        <begin position="1"/>
        <end position="42"/>
    </location>
</feature>